<name>A0A8J5C3V1_ZINOF</name>
<keyword evidence="5" id="KW-1185">Reference proteome</keyword>
<gene>
    <name evidence="4" type="ORF">ZIOFF_073097</name>
</gene>
<evidence type="ECO:0000313" key="4">
    <source>
        <dbReference type="EMBL" id="KAG6468412.1"/>
    </source>
</evidence>
<dbReference type="AlphaFoldDB" id="A0A8J5C3V1"/>
<feature type="compositionally biased region" description="Basic and acidic residues" evidence="1">
    <location>
        <begin position="35"/>
        <end position="45"/>
    </location>
</feature>
<evidence type="ECO:0000259" key="3">
    <source>
        <dbReference type="Pfam" id="PF12353"/>
    </source>
</evidence>
<evidence type="ECO:0000256" key="2">
    <source>
        <dbReference type="SAM" id="SignalP"/>
    </source>
</evidence>
<dbReference type="InterPro" id="IPR024675">
    <property type="entry name" value="eIF3g_N"/>
</dbReference>
<dbReference type="EMBL" id="JACMSC010000022">
    <property type="protein sequence ID" value="KAG6468412.1"/>
    <property type="molecule type" value="Genomic_DNA"/>
</dbReference>
<evidence type="ECO:0000313" key="5">
    <source>
        <dbReference type="Proteomes" id="UP000734854"/>
    </source>
</evidence>
<sequence length="171" mass="19217">MDLVGTLLIHVVLVEVHQGSALPLQKSGRHKGQGRRAEDGGEHGETSLGELEQDVEDLDFLLPPRVVIGPDENGVKKVIEYWFNDAGNKVRMTTMTRGRLSKRALERRSWPKFGDVAHKDVGARLTMVSTEERLLERPRAPGDPYSPHDDKESLLCAISGTYSYYLFKRYG</sequence>
<accession>A0A8J5C3V1</accession>
<feature type="signal peptide" evidence="2">
    <location>
        <begin position="1"/>
        <end position="21"/>
    </location>
</feature>
<feature type="domain" description="Eukaryotic translation initiation factor 3 subunit G N-terminal" evidence="3">
    <location>
        <begin position="68"/>
        <end position="137"/>
    </location>
</feature>
<reference evidence="4 5" key="1">
    <citation type="submission" date="2020-08" db="EMBL/GenBank/DDBJ databases">
        <title>Plant Genome Project.</title>
        <authorList>
            <person name="Zhang R.-G."/>
        </authorList>
    </citation>
    <scope>NUCLEOTIDE SEQUENCE [LARGE SCALE GENOMIC DNA]</scope>
    <source>
        <tissue evidence="4">Rhizome</tissue>
    </source>
</reference>
<keyword evidence="2" id="KW-0732">Signal</keyword>
<organism evidence="4 5">
    <name type="scientific">Zingiber officinale</name>
    <name type="common">Ginger</name>
    <name type="synonym">Amomum zingiber</name>
    <dbReference type="NCBI Taxonomy" id="94328"/>
    <lineage>
        <taxon>Eukaryota</taxon>
        <taxon>Viridiplantae</taxon>
        <taxon>Streptophyta</taxon>
        <taxon>Embryophyta</taxon>
        <taxon>Tracheophyta</taxon>
        <taxon>Spermatophyta</taxon>
        <taxon>Magnoliopsida</taxon>
        <taxon>Liliopsida</taxon>
        <taxon>Zingiberales</taxon>
        <taxon>Zingiberaceae</taxon>
        <taxon>Zingiber</taxon>
    </lineage>
</organism>
<protein>
    <recommendedName>
        <fullName evidence="3">Eukaryotic translation initiation factor 3 subunit G N-terminal domain-containing protein</fullName>
    </recommendedName>
</protein>
<evidence type="ECO:0000256" key="1">
    <source>
        <dbReference type="SAM" id="MobiDB-lite"/>
    </source>
</evidence>
<feature type="chain" id="PRO_5035293145" description="Eukaryotic translation initiation factor 3 subunit G N-terminal domain-containing protein" evidence="2">
    <location>
        <begin position="22"/>
        <end position="171"/>
    </location>
</feature>
<proteinExistence type="predicted"/>
<dbReference type="Pfam" id="PF12353">
    <property type="entry name" value="eIF3g"/>
    <property type="match status" value="1"/>
</dbReference>
<comment type="caution">
    <text evidence="4">The sequence shown here is derived from an EMBL/GenBank/DDBJ whole genome shotgun (WGS) entry which is preliminary data.</text>
</comment>
<feature type="region of interest" description="Disordered" evidence="1">
    <location>
        <begin position="24"/>
        <end position="46"/>
    </location>
</feature>
<dbReference type="Proteomes" id="UP000734854">
    <property type="component" value="Unassembled WGS sequence"/>
</dbReference>